<accession>A0AA43JWH4</accession>
<comment type="caution">
    <text evidence="2">The sequence shown here is derived from an EMBL/GenBank/DDBJ whole genome shotgun (WGS) entry which is preliminary data.</text>
</comment>
<keyword evidence="1" id="KW-1133">Transmembrane helix</keyword>
<evidence type="ECO:0000256" key="1">
    <source>
        <dbReference type="SAM" id="Phobius"/>
    </source>
</evidence>
<dbReference type="AlphaFoldDB" id="A0AA43JWH4"/>
<protein>
    <submittedName>
        <fullName evidence="2">Uncharacterized protein</fullName>
    </submittedName>
</protein>
<reference evidence="2" key="1">
    <citation type="submission" date="2022-01" db="EMBL/GenBank/DDBJ databases">
        <title>Vibrio aestuarianus Clade A and Clade B isolates are associated with Pacific oyster (Crassostrea gigas) disease outbreaks across Ireland.</title>
        <authorList>
            <person name="Coyle N."/>
            <person name="O'Toole C."/>
            <person name="Thomas J.C.L."/>
            <person name="Ryder D."/>
            <person name="Cheslett D."/>
            <person name="Feist S."/>
            <person name="Bean T."/>
            <person name="Joseph A."/>
            <person name="Waina A."/>
            <person name="Feil E."/>
            <person name="Verner-Jeffreys D.W."/>
        </authorList>
    </citation>
    <scope>NUCLEOTIDE SEQUENCE</scope>
    <source>
        <strain evidence="2">S/17/14 A</strain>
    </source>
</reference>
<gene>
    <name evidence="2" type="ORF">L8R85_14135</name>
</gene>
<dbReference type="RefSeq" id="WP_280534187.1">
    <property type="nucleotide sequence ID" value="NZ_JAKMYX010000051.1"/>
</dbReference>
<name>A0AA43JWH4_VIBSP</name>
<feature type="transmembrane region" description="Helical" evidence="1">
    <location>
        <begin position="147"/>
        <end position="165"/>
    </location>
</feature>
<keyword evidence="1" id="KW-0472">Membrane</keyword>
<evidence type="ECO:0000313" key="2">
    <source>
        <dbReference type="EMBL" id="MDH5922172.1"/>
    </source>
</evidence>
<dbReference type="EMBL" id="JAKMYX010000051">
    <property type="protein sequence ID" value="MDH5922172.1"/>
    <property type="molecule type" value="Genomic_DNA"/>
</dbReference>
<keyword evidence="1" id="KW-0812">Transmembrane</keyword>
<proteinExistence type="predicted"/>
<dbReference type="Proteomes" id="UP001159663">
    <property type="component" value="Unassembled WGS sequence"/>
</dbReference>
<sequence length="192" mass="21887">MRDRFSKDIAKIINAIADSDFVLQINDQFEVNEAPVIQKIKNTPKFYGDENIKGIDRFLVTIYGNGASILSVESLIKKEHCCKILKYMSDNGFIDVQLITDHSYNLDKSRTVIHIFRKFFLSEKGLELRLKIKSDDNSQKSLRLSRGAILISILALAGTGLNLYLNNERLEKQQMSICATNPTLQFCPQLKK</sequence>
<organism evidence="2 3">
    <name type="scientific">Vibrio splendidus</name>
    <dbReference type="NCBI Taxonomy" id="29497"/>
    <lineage>
        <taxon>Bacteria</taxon>
        <taxon>Pseudomonadati</taxon>
        <taxon>Pseudomonadota</taxon>
        <taxon>Gammaproteobacteria</taxon>
        <taxon>Vibrionales</taxon>
        <taxon>Vibrionaceae</taxon>
        <taxon>Vibrio</taxon>
    </lineage>
</organism>
<evidence type="ECO:0000313" key="3">
    <source>
        <dbReference type="Proteomes" id="UP001159663"/>
    </source>
</evidence>